<dbReference type="EnsemblMetazoa" id="Aqu2.1.14113_001">
    <property type="protein sequence ID" value="Aqu2.1.14113_001"/>
    <property type="gene ID" value="Aqu2.1.14113"/>
</dbReference>
<proteinExistence type="predicted"/>
<accession>A0A1X7TH97</accession>
<reference evidence="1" key="1">
    <citation type="submission" date="2017-05" db="UniProtKB">
        <authorList>
            <consortium name="EnsemblMetazoa"/>
        </authorList>
    </citation>
    <scope>IDENTIFICATION</scope>
</reference>
<evidence type="ECO:0000313" key="1">
    <source>
        <dbReference type="EnsemblMetazoa" id="Aqu2.1.14113_001"/>
    </source>
</evidence>
<dbReference type="AlphaFoldDB" id="A0A1X7TH97"/>
<organism evidence="1">
    <name type="scientific">Amphimedon queenslandica</name>
    <name type="common">Sponge</name>
    <dbReference type="NCBI Taxonomy" id="400682"/>
    <lineage>
        <taxon>Eukaryota</taxon>
        <taxon>Metazoa</taxon>
        <taxon>Porifera</taxon>
        <taxon>Demospongiae</taxon>
        <taxon>Heteroscleromorpha</taxon>
        <taxon>Haplosclerida</taxon>
        <taxon>Niphatidae</taxon>
        <taxon>Amphimedon</taxon>
    </lineage>
</organism>
<protein>
    <submittedName>
        <fullName evidence="1">Uncharacterized protein</fullName>
    </submittedName>
</protein>
<sequence>MLIISVIGVSVEIAYRCNSICIRAIPPAHQIIDGQYYSHSILKQEEWYSLQDFVRLGSLNMVLVLAEELNSICRTHPRFTELLSRFTVQEEVGVERLEVGPGSVQEVTEEVGSFRYRSFCCPPQFPTGVIFQLSPRPRGFSFRRSSSELGSQLLCLSSLSPSRQSATEDQSREVEEGGDNCSQLAISDLVPSSSQPFDYPLILPEEHSLLRNPLGEFHPLVLDGSLSLTAWRVSGLQGHFS</sequence>
<dbReference type="InParanoid" id="A0A1X7TH97"/>
<name>A0A1X7TH97_AMPQE</name>